<feature type="domain" description="DUF7730" evidence="1">
    <location>
        <begin position="60"/>
        <end position="225"/>
    </location>
</feature>
<dbReference type="eggNOG" id="ENOG502SZKJ">
    <property type="taxonomic scope" value="Eukaryota"/>
</dbReference>
<name>U1G9N1_ENDPU</name>
<dbReference type="EMBL" id="KE720887">
    <property type="protein sequence ID" value="ERF74187.1"/>
    <property type="molecule type" value="Genomic_DNA"/>
</dbReference>
<evidence type="ECO:0000313" key="2">
    <source>
        <dbReference type="EMBL" id="ERF74187.1"/>
    </source>
</evidence>
<dbReference type="OrthoDB" id="4119945at2759"/>
<sequence length="307" mass="35072">MNKTCLKRKANVSSCIVFLSTFHQYRESSASKGFCATKSNTDIWITIGIRAMTSLCTPPFLNLPPEIRLEIFSHVLHSPHPILLLSRKRNQPPNQAFSSTLETLRILSNEPQHSREHEQETNARHTSLLRVCRQLYTEARPLFFTTNTFTIPLCGWLPWLRPPIIPRQDWNLIRHLKLTIYIQPSSKSIRYCGMSGPQWLDNELSALCNDLPSNLTSLRSLVVVVKPVCYLASPGGTVSAAWVEDCLKHCVSPLTRLKQLREVEMTLYAGLSEERQRAAWERWKEVNYEAAKADLDGIKVSFKVPED</sequence>
<keyword evidence="3" id="KW-1185">Reference proteome</keyword>
<organism evidence="2 3">
    <name type="scientific">Endocarpon pusillum (strain Z07020 / HMAS-L-300199)</name>
    <name type="common">Lichen-forming fungus</name>
    <dbReference type="NCBI Taxonomy" id="1263415"/>
    <lineage>
        <taxon>Eukaryota</taxon>
        <taxon>Fungi</taxon>
        <taxon>Dikarya</taxon>
        <taxon>Ascomycota</taxon>
        <taxon>Pezizomycotina</taxon>
        <taxon>Eurotiomycetes</taxon>
        <taxon>Chaetothyriomycetidae</taxon>
        <taxon>Verrucariales</taxon>
        <taxon>Verrucariaceae</taxon>
        <taxon>Endocarpon</taxon>
    </lineage>
</organism>
<evidence type="ECO:0000313" key="3">
    <source>
        <dbReference type="Proteomes" id="UP000019373"/>
    </source>
</evidence>
<dbReference type="AlphaFoldDB" id="U1G9N1"/>
<protein>
    <recommendedName>
        <fullName evidence="1">DUF7730 domain-containing protein</fullName>
    </recommendedName>
</protein>
<dbReference type="RefSeq" id="XP_007800126.1">
    <property type="nucleotide sequence ID" value="XM_007801935.1"/>
</dbReference>
<proteinExistence type="predicted"/>
<dbReference type="Pfam" id="PF24864">
    <property type="entry name" value="DUF7730"/>
    <property type="match status" value="1"/>
</dbReference>
<accession>U1G9N1</accession>
<dbReference type="GeneID" id="19238420"/>
<dbReference type="PANTHER" id="PTHR38790">
    <property type="entry name" value="2EXR DOMAIN-CONTAINING PROTEIN-RELATED"/>
    <property type="match status" value="1"/>
</dbReference>
<dbReference type="Proteomes" id="UP000019373">
    <property type="component" value="Unassembled WGS sequence"/>
</dbReference>
<evidence type="ECO:0000259" key="1">
    <source>
        <dbReference type="Pfam" id="PF24864"/>
    </source>
</evidence>
<dbReference type="HOGENOM" id="CLU_906233_0_0_1"/>
<gene>
    <name evidence="2" type="ORF">EPUS_03377</name>
</gene>
<dbReference type="InterPro" id="IPR056632">
    <property type="entry name" value="DUF7730"/>
</dbReference>
<reference evidence="3" key="1">
    <citation type="journal article" date="2014" name="BMC Genomics">
        <title>Genome characteristics reveal the impact of lichenization on lichen-forming fungus Endocarpon pusillum Hedwig (Verrucariales, Ascomycota).</title>
        <authorList>
            <person name="Wang Y.-Y."/>
            <person name="Liu B."/>
            <person name="Zhang X.-Y."/>
            <person name="Zhou Q.-M."/>
            <person name="Zhang T."/>
            <person name="Li H."/>
            <person name="Yu Y.-F."/>
            <person name="Zhang X.-L."/>
            <person name="Hao X.-Y."/>
            <person name="Wang M."/>
            <person name="Wang L."/>
            <person name="Wei J.-C."/>
        </authorList>
    </citation>
    <scope>NUCLEOTIDE SEQUENCE [LARGE SCALE GENOMIC DNA]</scope>
    <source>
        <strain evidence="3">Z07020 / HMAS-L-300199</strain>
    </source>
</reference>